<dbReference type="NCBIfam" id="NF045760">
    <property type="entry name" value="YtpR"/>
    <property type="match status" value="1"/>
</dbReference>
<evidence type="ECO:0000256" key="4">
    <source>
        <dbReference type="ARBA" id="ARBA00022490"/>
    </source>
</evidence>
<dbReference type="InterPro" id="IPR045864">
    <property type="entry name" value="aa-tRNA-synth_II/BPL/LPL"/>
</dbReference>
<dbReference type="GO" id="GO:0000049">
    <property type="term" value="F:tRNA binding"/>
    <property type="evidence" value="ECO:0007669"/>
    <property type="project" value="UniProtKB-UniRule"/>
</dbReference>
<dbReference type="InterPro" id="IPR033714">
    <property type="entry name" value="tRNA_bind_bactPheRS"/>
</dbReference>
<dbReference type="InterPro" id="IPR002547">
    <property type="entry name" value="tRNA-bd_dom"/>
</dbReference>
<comment type="subunit">
    <text evidence="3 15">Tetramer of two alpha and two beta subunits.</text>
</comment>
<evidence type="ECO:0000256" key="14">
    <source>
        <dbReference type="ARBA" id="ARBA00049255"/>
    </source>
</evidence>
<dbReference type="CDD" id="cd00769">
    <property type="entry name" value="PheRS_beta_core"/>
    <property type="match status" value="1"/>
</dbReference>
<comment type="similarity">
    <text evidence="2 15">Belongs to the phenylalanyl-tRNA synthetase beta subunit family. Type 1 subfamily.</text>
</comment>
<dbReference type="Pfam" id="PF03483">
    <property type="entry name" value="B3_4"/>
    <property type="match status" value="1"/>
</dbReference>
<dbReference type="NCBIfam" id="TIGR00472">
    <property type="entry name" value="pheT_bact"/>
    <property type="match status" value="1"/>
</dbReference>
<keyword evidence="4 15" id="KW-0963">Cytoplasm</keyword>
<name>E0Y0N6_9SPHI</name>
<keyword evidence="5 16" id="KW-0820">tRNA-binding</keyword>
<keyword evidence="13 15" id="KW-0030">Aminoacyl-tRNA synthetase</keyword>
<dbReference type="InterPro" id="IPR009061">
    <property type="entry name" value="DNA-bd_dom_put_sf"/>
</dbReference>
<proteinExistence type="inferred from homology"/>
<reference evidence="20" key="1">
    <citation type="journal article" date="2011" name="Environ. Microbiol.">
        <title>Time-series analyses of Monterey Bay coastal microbial picoplankton using a 'genome proxy' microarray.</title>
        <authorList>
            <person name="Rich V.I."/>
            <person name="Pham V.D."/>
            <person name="Eppley J."/>
            <person name="Shi Y."/>
            <person name="DeLong E.F."/>
        </authorList>
    </citation>
    <scope>NUCLEOTIDE SEQUENCE</scope>
</reference>
<evidence type="ECO:0000256" key="9">
    <source>
        <dbReference type="ARBA" id="ARBA00022840"/>
    </source>
</evidence>
<dbReference type="GO" id="GO:0006432">
    <property type="term" value="P:phenylalanyl-tRNA aminoacylation"/>
    <property type="evidence" value="ECO:0007669"/>
    <property type="project" value="UniProtKB-UniRule"/>
</dbReference>
<dbReference type="CDD" id="cd02796">
    <property type="entry name" value="tRNA_bind_bactPheRS"/>
    <property type="match status" value="1"/>
</dbReference>
<evidence type="ECO:0000256" key="3">
    <source>
        <dbReference type="ARBA" id="ARBA00011209"/>
    </source>
</evidence>
<dbReference type="Gene3D" id="3.30.70.380">
    <property type="entry name" value="Ferrodoxin-fold anticodon-binding domain"/>
    <property type="match status" value="1"/>
</dbReference>
<feature type="binding site" evidence="15">
    <location>
        <position position="475"/>
    </location>
    <ligand>
        <name>Mg(2+)</name>
        <dbReference type="ChEBI" id="CHEBI:18420"/>
        <note>shared with alpha subunit</note>
    </ligand>
</feature>
<dbReference type="GO" id="GO:0004826">
    <property type="term" value="F:phenylalanine-tRNA ligase activity"/>
    <property type="evidence" value="ECO:0007669"/>
    <property type="project" value="UniProtKB-UniRule"/>
</dbReference>
<dbReference type="InterPro" id="IPR005146">
    <property type="entry name" value="B3/B4_tRNA-bd"/>
</dbReference>
<dbReference type="SMART" id="SM00874">
    <property type="entry name" value="B5"/>
    <property type="match status" value="1"/>
</dbReference>
<evidence type="ECO:0000256" key="15">
    <source>
        <dbReference type="HAMAP-Rule" id="MF_00283"/>
    </source>
</evidence>
<feature type="domain" description="FDX-ACB" evidence="18">
    <location>
        <begin position="711"/>
        <end position="804"/>
    </location>
</feature>
<keyword evidence="9 15" id="KW-0067">ATP-binding</keyword>
<sequence length="805" mass="88600">MKISYRWLKRYLPIDLNPELVSELLTDTGLEVEGLEEVETIPGGLRGVVVGEVLTCIQHPNADRLRITTVDIGAEEAVQIVCGAPNVAAGQKVPVATVGTLLYPGGEELKIKKSKIRGEISLGMICAEDELGLGGDHDGILVLDAALTPGTPCSTVFNVESDFVFEIGLTPNRTDAMGHIGVARDLRAAMITKGLDAPKLEVPHGSTPETATNPITLNIEDENGCPAYNGTFISNVTITESPDWLKEHLIAIGLTPKNNAVDSTNFVLHTFGHPLHAFDADTIGGNTVSIRAAKAGEKLVTLDEVERTLDPQDCIIADATKPLCIAGVLGGANSGVMETTKNIYLEGAYFDSVRVRKTAKRHAINSDASYRYERGVDPNATIDAHAYAVDLLCELTGGTASARDHKGQEYFERVAIAFSRSKVLKLIGVELTAEKMTQILELLDFEIKAIEEDMWHILVPTYRVDVTRDVDVAEELLRIYGFNEVPVPDQMRISVAVHDPRPEKTERSVLDQLTGNGFYEIMNNSLAKGTDYTALLPEVSTSLIEMLNPLSLDLNVMRNNLLFGGLQSISFNQKRQQPNLRFFERGKTYGKGSNGYYENVQLDLFAAGAQGEEYWDSRSQPNDYFWMKGLLESLFERLGLSVSSTTAQHSLYGEYVVFKSGKSTIGCLGTVHPKVLKHFDIKGAVVHTSINWDQCKNLVLQRGASLFNNLPKFPSVRRDIALLVDRSEQYHNLQDCILQVGKGLLINVFLFDVYDGDRLPADKKSYAIGMIFQDANKTLNDKAVDKTVQRIVDQLNKRTGAVLRQ</sequence>
<feature type="binding site" evidence="15">
    <location>
        <position position="471"/>
    </location>
    <ligand>
        <name>Mg(2+)</name>
        <dbReference type="ChEBI" id="CHEBI:18420"/>
        <note>shared with alpha subunit</note>
    </ligand>
</feature>
<gene>
    <name evidence="15" type="primary">pheT</name>
</gene>
<keyword evidence="10 15" id="KW-0460">Magnesium</keyword>
<dbReference type="InterPro" id="IPR036690">
    <property type="entry name" value="Fdx_antiC-bd_sf"/>
</dbReference>
<dbReference type="PROSITE" id="PS50886">
    <property type="entry name" value="TRBD"/>
    <property type="match status" value="1"/>
</dbReference>
<evidence type="ECO:0000256" key="10">
    <source>
        <dbReference type="ARBA" id="ARBA00022842"/>
    </source>
</evidence>
<dbReference type="AlphaFoldDB" id="E0Y0N6"/>
<dbReference type="InterPro" id="IPR045060">
    <property type="entry name" value="Phe-tRNA-ligase_IIc_bsu"/>
</dbReference>
<comment type="subcellular location">
    <subcellularLocation>
        <location evidence="1 15">Cytoplasm</location>
    </subcellularLocation>
</comment>
<protein>
    <recommendedName>
        <fullName evidence="15">Phenylalanine--tRNA ligase beta subunit</fullName>
        <ecNumber evidence="15">6.1.1.20</ecNumber>
    </recommendedName>
    <alternativeName>
        <fullName evidence="15">Phenylalanyl-tRNA synthetase beta subunit</fullName>
        <shortName evidence="15">PheRS</shortName>
    </alternativeName>
</protein>
<dbReference type="SUPFAM" id="SSF56037">
    <property type="entry name" value="PheT/TilS domain"/>
    <property type="match status" value="1"/>
</dbReference>
<dbReference type="EC" id="6.1.1.20" evidence="15"/>
<dbReference type="Pfam" id="PF03484">
    <property type="entry name" value="B5"/>
    <property type="match status" value="1"/>
</dbReference>
<feature type="binding site" evidence="15">
    <location>
        <position position="465"/>
    </location>
    <ligand>
        <name>Mg(2+)</name>
        <dbReference type="ChEBI" id="CHEBI:18420"/>
        <note>shared with alpha subunit</note>
    </ligand>
</feature>
<evidence type="ECO:0000256" key="6">
    <source>
        <dbReference type="ARBA" id="ARBA00022598"/>
    </source>
</evidence>
<dbReference type="SUPFAM" id="SSF46955">
    <property type="entry name" value="Putative DNA-binding domain"/>
    <property type="match status" value="1"/>
</dbReference>
<evidence type="ECO:0000256" key="12">
    <source>
        <dbReference type="ARBA" id="ARBA00022917"/>
    </source>
</evidence>
<accession>E0Y0N6</accession>
<evidence type="ECO:0000256" key="5">
    <source>
        <dbReference type="ARBA" id="ARBA00022555"/>
    </source>
</evidence>
<dbReference type="InterPro" id="IPR012340">
    <property type="entry name" value="NA-bd_OB-fold"/>
</dbReference>
<evidence type="ECO:0000256" key="2">
    <source>
        <dbReference type="ARBA" id="ARBA00008653"/>
    </source>
</evidence>
<dbReference type="Pfam" id="PF01588">
    <property type="entry name" value="tRNA_bind"/>
    <property type="match status" value="1"/>
</dbReference>
<dbReference type="GO" id="GO:0000287">
    <property type="term" value="F:magnesium ion binding"/>
    <property type="evidence" value="ECO:0007669"/>
    <property type="project" value="UniProtKB-UniRule"/>
</dbReference>
<comment type="catalytic activity">
    <reaction evidence="14 15">
        <text>tRNA(Phe) + L-phenylalanine + ATP = L-phenylalanyl-tRNA(Phe) + AMP + diphosphate + H(+)</text>
        <dbReference type="Rhea" id="RHEA:19413"/>
        <dbReference type="Rhea" id="RHEA-COMP:9668"/>
        <dbReference type="Rhea" id="RHEA-COMP:9699"/>
        <dbReference type="ChEBI" id="CHEBI:15378"/>
        <dbReference type="ChEBI" id="CHEBI:30616"/>
        <dbReference type="ChEBI" id="CHEBI:33019"/>
        <dbReference type="ChEBI" id="CHEBI:58095"/>
        <dbReference type="ChEBI" id="CHEBI:78442"/>
        <dbReference type="ChEBI" id="CHEBI:78531"/>
        <dbReference type="ChEBI" id="CHEBI:456215"/>
        <dbReference type="EC" id="6.1.1.20"/>
    </reaction>
</comment>
<evidence type="ECO:0000256" key="11">
    <source>
        <dbReference type="ARBA" id="ARBA00022884"/>
    </source>
</evidence>
<keyword evidence="8 15" id="KW-0547">Nucleotide-binding</keyword>
<keyword evidence="6 15" id="KW-0436">Ligase</keyword>
<dbReference type="PANTHER" id="PTHR10947">
    <property type="entry name" value="PHENYLALANYL-TRNA SYNTHETASE BETA CHAIN AND LEUCINE-RICH REPEAT-CONTAINING PROTEIN 47"/>
    <property type="match status" value="1"/>
</dbReference>
<dbReference type="Gene3D" id="3.50.40.10">
    <property type="entry name" value="Phenylalanyl-trna Synthetase, Chain B, domain 3"/>
    <property type="match status" value="1"/>
</dbReference>
<dbReference type="EMBL" id="GU474939">
    <property type="protein sequence ID" value="ADI20227.1"/>
    <property type="molecule type" value="Genomic_DNA"/>
</dbReference>
<comment type="cofactor">
    <cofactor evidence="15">
        <name>Mg(2+)</name>
        <dbReference type="ChEBI" id="CHEBI:18420"/>
    </cofactor>
    <text evidence="15">Binds 2 magnesium ions per tetramer.</text>
</comment>
<dbReference type="Pfam" id="PF03147">
    <property type="entry name" value="FDX-ACB"/>
    <property type="match status" value="1"/>
</dbReference>
<evidence type="ECO:0000313" key="20">
    <source>
        <dbReference type="EMBL" id="ADI20227.1"/>
    </source>
</evidence>
<dbReference type="SUPFAM" id="SSF50249">
    <property type="entry name" value="Nucleic acid-binding proteins"/>
    <property type="match status" value="1"/>
</dbReference>
<evidence type="ECO:0000259" key="17">
    <source>
        <dbReference type="PROSITE" id="PS50886"/>
    </source>
</evidence>
<dbReference type="Gene3D" id="2.40.50.140">
    <property type="entry name" value="Nucleic acid-binding proteins"/>
    <property type="match status" value="1"/>
</dbReference>
<evidence type="ECO:0000256" key="16">
    <source>
        <dbReference type="PROSITE-ProRule" id="PRU00209"/>
    </source>
</evidence>
<evidence type="ECO:0000256" key="1">
    <source>
        <dbReference type="ARBA" id="ARBA00004496"/>
    </source>
</evidence>
<dbReference type="FunFam" id="3.30.70.380:FF:000001">
    <property type="entry name" value="Phenylalanine--tRNA ligase beta subunit"/>
    <property type="match status" value="1"/>
</dbReference>
<dbReference type="GO" id="GO:0009328">
    <property type="term" value="C:phenylalanine-tRNA ligase complex"/>
    <property type="evidence" value="ECO:0007669"/>
    <property type="project" value="TreeGrafter"/>
</dbReference>
<dbReference type="PROSITE" id="PS51483">
    <property type="entry name" value="B5"/>
    <property type="match status" value="1"/>
</dbReference>
<dbReference type="PANTHER" id="PTHR10947:SF0">
    <property type="entry name" value="PHENYLALANINE--TRNA LIGASE BETA SUBUNIT"/>
    <property type="match status" value="1"/>
</dbReference>
<evidence type="ECO:0000256" key="13">
    <source>
        <dbReference type="ARBA" id="ARBA00023146"/>
    </source>
</evidence>
<keyword evidence="11 16" id="KW-0694">RNA-binding</keyword>
<dbReference type="Gene3D" id="3.30.56.10">
    <property type="match status" value="2"/>
</dbReference>
<dbReference type="InterPro" id="IPR005121">
    <property type="entry name" value="Fdx_antiC-bd"/>
</dbReference>
<dbReference type="InterPro" id="IPR020825">
    <property type="entry name" value="Phe-tRNA_synthase-like_B3/B4"/>
</dbReference>
<evidence type="ECO:0000256" key="7">
    <source>
        <dbReference type="ARBA" id="ARBA00022723"/>
    </source>
</evidence>
<dbReference type="InterPro" id="IPR041616">
    <property type="entry name" value="PheRS_beta_core"/>
</dbReference>
<dbReference type="SUPFAM" id="SSF55681">
    <property type="entry name" value="Class II aaRS and biotin synthetases"/>
    <property type="match status" value="1"/>
</dbReference>
<dbReference type="FunFam" id="2.40.50.140:FF:000045">
    <property type="entry name" value="Phenylalanine--tRNA ligase beta subunit"/>
    <property type="match status" value="1"/>
</dbReference>
<feature type="domain" description="B5" evidence="19">
    <location>
        <begin position="411"/>
        <end position="487"/>
    </location>
</feature>
<dbReference type="PROSITE" id="PS51447">
    <property type="entry name" value="FDX_ACB"/>
    <property type="match status" value="1"/>
</dbReference>
<evidence type="ECO:0000259" key="18">
    <source>
        <dbReference type="PROSITE" id="PS51447"/>
    </source>
</evidence>
<feature type="domain" description="TRNA-binding" evidence="17">
    <location>
        <begin position="42"/>
        <end position="154"/>
    </location>
</feature>
<dbReference type="Gene3D" id="3.30.930.10">
    <property type="entry name" value="Bira Bifunctional Protein, Domain 2"/>
    <property type="match status" value="1"/>
</dbReference>
<dbReference type="SMART" id="SM00873">
    <property type="entry name" value="B3_4"/>
    <property type="match status" value="1"/>
</dbReference>
<dbReference type="HAMAP" id="MF_00283">
    <property type="entry name" value="Phe_tRNA_synth_beta1"/>
    <property type="match status" value="1"/>
</dbReference>
<dbReference type="InterPro" id="IPR004532">
    <property type="entry name" value="Phe-tRNA-ligase_IIc_bsu_bact"/>
</dbReference>
<dbReference type="InterPro" id="IPR005147">
    <property type="entry name" value="tRNA_synthase_B5-dom"/>
</dbReference>
<evidence type="ECO:0000259" key="19">
    <source>
        <dbReference type="PROSITE" id="PS51483"/>
    </source>
</evidence>
<dbReference type="SMART" id="SM00896">
    <property type="entry name" value="FDX-ACB"/>
    <property type="match status" value="1"/>
</dbReference>
<dbReference type="SUPFAM" id="SSF54991">
    <property type="entry name" value="Anticodon-binding domain of PheRS"/>
    <property type="match status" value="1"/>
</dbReference>
<organism evidence="20">
    <name type="scientific">uncultured Sphingobacterium sp. EB080_L08E11</name>
    <dbReference type="NCBI Taxonomy" id="710992"/>
    <lineage>
        <taxon>Bacteria</taxon>
        <taxon>Pseudomonadati</taxon>
        <taxon>Bacteroidota</taxon>
        <taxon>Sphingobacteriia</taxon>
        <taxon>Sphingobacteriales</taxon>
        <taxon>Sphingobacteriaceae</taxon>
        <taxon>Sphingobacterium</taxon>
        <taxon>environmental samples</taxon>
    </lineage>
</organism>
<feature type="binding site" evidence="15">
    <location>
        <position position="474"/>
    </location>
    <ligand>
        <name>Mg(2+)</name>
        <dbReference type="ChEBI" id="CHEBI:18420"/>
        <note>shared with alpha subunit</note>
    </ligand>
</feature>
<keyword evidence="7 15" id="KW-0479">Metal-binding</keyword>
<evidence type="ECO:0000256" key="8">
    <source>
        <dbReference type="ARBA" id="ARBA00022741"/>
    </source>
</evidence>
<dbReference type="GO" id="GO:0005524">
    <property type="term" value="F:ATP binding"/>
    <property type="evidence" value="ECO:0007669"/>
    <property type="project" value="UniProtKB-UniRule"/>
</dbReference>
<dbReference type="Pfam" id="PF17759">
    <property type="entry name" value="tRNA_synthFbeta"/>
    <property type="match status" value="1"/>
</dbReference>
<keyword evidence="12 15" id="KW-0648">Protein biosynthesis</keyword>